<dbReference type="EMBL" id="QTTT01000001">
    <property type="protein sequence ID" value="REE94845.1"/>
    <property type="molecule type" value="Genomic_DNA"/>
</dbReference>
<organism evidence="2 3">
    <name type="scientific">Thermomonospora umbrina</name>
    <dbReference type="NCBI Taxonomy" id="111806"/>
    <lineage>
        <taxon>Bacteria</taxon>
        <taxon>Bacillati</taxon>
        <taxon>Actinomycetota</taxon>
        <taxon>Actinomycetes</taxon>
        <taxon>Streptosporangiales</taxon>
        <taxon>Thermomonosporaceae</taxon>
        <taxon>Thermomonospora</taxon>
    </lineage>
</organism>
<gene>
    <name evidence="2" type="ORF">DFJ69_0214</name>
</gene>
<dbReference type="Proteomes" id="UP000256661">
    <property type="component" value="Unassembled WGS sequence"/>
</dbReference>
<dbReference type="AlphaFoldDB" id="A0A3D9SPH6"/>
<evidence type="ECO:0000256" key="1">
    <source>
        <dbReference type="ARBA" id="ARBA00023002"/>
    </source>
</evidence>
<keyword evidence="1" id="KW-0560">Oxidoreductase</keyword>
<accession>A0A3D9SPH6</accession>
<evidence type="ECO:0000313" key="2">
    <source>
        <dbReference type="EMBL" id="REE94845.1"/>
    </source>
</evidence>
<dbReference type="Gene3D" id="2.30.110.10">
    <property type="entry name" value="Electron Transport, Fmn-binding Protein, Chain A"/>
    <property type="match status" value="1"/>
</dbReference>
<name>A0A3D9SPH6_9ACTN</name>
<keyword evidence="3" id="KW-1185">Reference proteome</keyword>
<dbReference type="GO" id="GO:0070967">
    <property type="term" value="F:coenzyme F420 binding"/>
    <property type="evidence" value="ECO:0007669"/>
    <property type="project" value="TreeGrafter"/>
</dbReference>
<dbReference type="PANTHER" id="PTHR35176">
    <property type="entry name" value="HEME OXYGENASE HI_0854-RELATED"/>
    <property type="match status" value="1"/>
</dbReference>
<reference evidence="2 3" key="1">
    <citation type="submission" date="2018-08" db="EMBL/GenBank/DDBJ databases">
        <title>Sequencing the genomes of 1000 actinobacteria strains.</title>
        <authorList>
            <person name="Klenk H.-P."/>
        </authorList>
    </citation>
    <scope>NUCLEOTIDE SEQUENCE [LARGE SCALE GENOMIC DNA]</scope>
    <source>
        <strain evidence="2 3">DSM 43927</strain>
    </source>
</reference>
<sequence length="161" mass="17672">MDLPQGDVRLLGTEAAQRLLGSTELARLAYVAADGTPRVMPMMFHWTGEDVVMWSFAGAGKLPALRARPDVALTIDVNAYPPEVLMLRGEAALTEVDGIVPEYVLALHRYHGEGREEQVAAMVAEIERPGLRMARIAVRPTWAGLLDFRTRLPAVLAEQGR</sequence>
<dbReference type="InterPro" id="IPR052019">
    <property type="entry name" value="F420H2_bilvrd_red/Heme_oxyg"/>
</dbReference>
<dbReference type="SUPFAM" id="SSF50475">
    <property type="entry name" value="FMN-binding split barrel"/>
    <property type="match status" value="1"/>
</dbReference>
<dbReference type="GO" id="GO:0016627">
    <property type="term" value="F:oxidoreductase activity, acting on the CH-CH group of donors"/>
    <property type="evidence" value="ECO:0007669"/>
    <property type="project" value="TreeGrafter"/>
</dbReference>
<dbReference type="GO" id="GO:0005829">
    <property type="term" value="C:cytosol"/>
    <property type="evidence" value="ECO:0007669"/>
    <property type="project" value="TreeGrafter"/>
</dbReference>
<proteinExistence type="predicted"/>
<evidence type="ECO:0000313" key="3">
    <source>
        <dbReference type="Proteomes" id="UP000256661"/>
    </source>
</evidence>
<comment type="caution">
    <text evidence="2">The sequence shown here is derived from an EMBL/GenBank/DDBJ whole genome shotgun (WGS) entry which is preliminary data.</text>
</comment>
<dbReference type="InterPro" id="IPR012349">
    <property type="entry name" value="Split_barrel_FMN-bd"/>
</dbReference>
<dbReference type="PANTHER" id="PTHR35176:SF6">
    <property type="entry name" value="HEME OXYGENASE HI_0854-RELATED"/>
    <property type="match status" value="1"/>
</dbReference>
<protein>
    <submittedName>
        <fullName evidence="2">Pyridoxamine 5'-phosphate oxidase</fullName>
    </submittedName>
</protein>